<dbReference type="PROSITE" id="PS50893">
    <property type="entry name" value="ABC_TRANSPORTER_2"/>
    <property type="match status" value="1"/>
</dbReference>
<keyword evidence="5 10" id="KW-0547">Nucleotide-binding</keyword>
<dbReference type="RefSeq" id="WP_295368457.1">
    <property type="nucleotide sequence ID" value="NZ_DYUC01000021.1"/>
</dbReference>
<keyword evidence="6 10" id="KW-0067">ATP-binding</keyword>
<organism evidence="12 13">
    <name type="scientific">Pseudoflavonifractor capillosus</name>
    <dbReference type="NCBI Taxonomy" id="106588"/>
    <lineage>
        <taxon>Bacteria</taxon>
        <taxon>Bacillati</taxon>
        <taxon>Bacillota</taxon>
        <taxon>Clostridia</taxon>
        <taxon>Eubacteriales</taxon>
        <taxon>Oscillospiraceae</taxon>
        <taxon>Pseudoflavonifractor</taxon>
    </lineage>
</organism>
<feature type="domain" description="ABC transporter" evidence="11">
    <location>
        <begin position="5"/>
        <end position="241"/>
    </location>
</feature>
<evidence type="ECO:0000256" key="4">
    <source>
        <dbReference type="ARBA" id="ARBA00022475"/>
    </source>
</evidence>
<proteinExistence type="inferred from homology"/>
<dbReference type="AlphaFoldDB" id="A0A921MJV6"/>
<keyword evidence="8 10" id="KW-0472">Membrane</keyword>
<dbReference type="Proteomes" id="UP000760668">
    <property type="component" value="Unassembled WGS sequence"/>
</dbReference>
<dbReference type="InterPro" id="IPR015856">
    <property type="entry name" value="ABC_transpr_CbiO/EcfA_su"/>
</dbReference>
<dbReference type="InterPro" id="IPR005876">
    <property type="entry name" value="Co_trans_ATP-bd"/>
</dbReference>
<name>A0A921MJV6_9FIRM</name>
<dbReference type="GO" id="GO:0016887">
    <property type="term" value="F:ATP hydrolysis activity"/>
    <property type="evidence" value="ECO:0007669"/>
    <property type="project" value="InterPro"/>
</dbReference>
<reference evidence="12" key="2">
    <citation type="submission" date="2021-09" db="EMBL/GenBank/DDBJ databases">
        <authorList>
            <person name="Gilroy R."/>
        </authorList>
    </citation>
    <scope>NUCLEOTIDE SEQUENCE</scope>
    <source>
        <strain evidence="12">CHK179-5677</strain>
    </source>
</reference>
<dbReference type="PROSITE" id="PS00211">
    <property type="entry name" value="ABC_TRANSPORTER_1"/>
    <property type="match status" value="1"/>
</dbReference>
<keyword evidence="7" id="KW-1278">Translocase</keyword>
<comment type="function">
    <text evidence="10">Part of an ABC transporter complex. Responsible for energy coupling to the transport system.</text>
</comment>
<dbReference type="EMBL" id="DYUC01000021">
    <property type="protein sequence ID" value="HJG85908.1"/>
    <property type="molecule type" value="Genomic_DNA"/>
</dbReference>
<dbReference type="Gene3D" id="3.40.50.300">
    <property type="entry name" value="P-loop containing nucleotide triphosphate hydrolases"/>
    <property type="match status" value="1"/>
</dbReference>
<keyword evidence="3 10" id="KW-0813">Transport</keyword>
<dbReference type="FunFam" id="3.40.50.300:FF:000224">
    <property type="entry name" value="Energy-coupling factor transporter ATP-binding protein EcfA"/>
    <property type="match status" value="1"/>
</dbReference>
<evidence type="ECO:0000256" key="5">
    <source>
        <dbReference type="ARBA" id="ARBA00022741"/>
    </source>
</evidence>
<dbReference type="PANTHER" id="PTHR43553">
    <property type="entry name" value="HEAVY METAL TRANSPORTER"/>
    <property type="match status" value="1"/>
</dbReference>
<dbReference type="InterPro" id="IPR017871">
    <property type="entry name" value="ABC_transporter-like_CS"/>
</dbReference>
<evidence type="ECO:0000256" key="7">
    <source>
        <dbReference type="ARBA" id="ARBA00022967"/>
    </source>
</evidence>
<gene>
    <name evidence="12" type="ORF">K8V01_02590</name>
</gene>
<dbReference type="InterPro" id="IPR003593">
    <property type="entry name" value="AAA+_ATPase"/>
</dbReference>
<evidence type="ECO:0000256" key="6">
    <source>
        <dbReference type="ARBA" id="ARBA00022840"/>
    </source>
</evidence>
<dbReference type="GO" id="GO:0042626">
    <property type="term" value="F:ATPase-coupled transmembrane transporter activity"/>
    <property type="evidence" value="ECO:0007669"/>
    <property type="project" value="TreeGrafter"/>
</dbReference>
<comment type="function">
    <text evidence="9">Probably part of an ABC transporter complex. Responsible for energy coupling to the transport system.</text>
</comment>
<evidence type="ECO:0000259" key="11">
    <source>
        <dbReference type="PROSITE" id="PS50893"/>
    </source>
</evidence>
<reference evidence="12" key="1">
    <citation type="journal article" date="2021" name="PeerJ">
        <title>Extensive microbial diversity within the chicken gut microbiome revealed by metagenomics and culture.</title>
        <authorList>
            <person name="Gilroy R."/>
            <person name="Ravi A."/>
            <person name="Getino M."/>
            <person name="Pursley I."/>
            <person name="Horton D.L."/>
            <person name="Alikhan N.F."/>
            <person name="Baker D."/>
            <person name="Gharbi K."/>
            <person name="Hall N."/>
            <person name="Watson M."/>
            <person name="Adriaenssens E.M."/>
            <person name="Foster-Nyarko E."/>
            <person name="Jarju S."/>
            <person name="Secka A."/>
            <person name="Antonio M."/>
            <person name="Oren A."/>
            <person name="Chaudhuri R.R."/>
            <person name="La Ragione R."/>
            <person name="Hildebrand F."/>
            <person name="Pallen M.J."/>
        </authorList>
    </citation>
    <scope>NUCLEOTIDE SEQUENCE</scope>
    <source>
        <strain evidence="12">CHK179-5677</strain>
    </source>
</reference>
<dbReference type="GO" id="GO:0005524">
    <property type="term" value="F:ATP binding"/>
    <property type="evidence" value="ECO:0007669"/>
    <property type="project" value="UniProtKB-UniRule"/>
</dbReference>
<dbReference type="NCBIfam" id="TIGR01166">
    <property type="entry name" value="cbiO"/>
    <property type="match status" value="1"/>
</dbReference>
<comment type="caution">
    <text evidence="12">The sequence shown here is derived from an EMBL/GenBank/DDBJ whole genome shotgun (WGS) entry which is preliminary data.</text>
</comment>
<evidence type="ECO:0000256" key="9">
    <source>
        <dbReference type="ARBA" id="ARBA00025157"/>
    </source>
</evidence>
<dbReference type="Pfam" id="PF00005">
    <property type="entry name" value="ABC_tran"/>
    <property type="match status" value="1"/>
</dbReference>
<dbReference type="SUPFAM" id="SSF52540">
    <property type="entry name" value="P-loop containing nucleoside triphosphate hydrolases"/>
    <property type="match status" value="1"/>
</dbReference>
<keyword evidence="4 10" id="KW-1003">Cell membrane</keyword>
<dbReference type="InterPro" id="IPR003439">
    <property type="entry name" value="ABC_transporter-like_ATP-bd"/>
</dbReference>
<dbReference type="InterPro" id="IPR050095">
    <property type="entry name" value="ECF_ABC_transporter_ATP-bd"/>
</dbReference>
<protein>
    <recommendedName>
        <fullName evidence="10">ABC transporter ATP-binding protein</fullName>
    </recommendedName>
</protein>
<dbReference type="PANTHER" id="PTHR43553:SF24">
    <property type="entry name" value="ENERGY-COUPLING FACTOR TRANSPORTER ATP-BINDING PROTEIN ECFA1"/>
    <property type="match status" value="1"/>
</dbReference>
<comment type="subcellular location">
    <subcellularLocation>
        <location evidence="1 10">Cell membrane</location>
        <topology evidence="1 10">Peripheral membrane protein</topology>
    </subcellularLocation>
</comment>
<dbReference type="GO" id="GO:0006824">
    <property type="term" value="P:cobalt ion transport"/>
    <property type="evidence" value="ECO:0007669"/>
    <property type="project" value="InterPro"/>
</dbReference>
<evidence type="ECO:0000313" key="12">
    <source>
        <dbReference type="EMBL" id="HJG85908.1"/>
    </source>
</evidence>
<evidence type="ECO:0000313" key="13">
    <source>
        <dbReference type="Proteomes" id="UP000760668"/>
    </source>
</evidence>
<evidence type="ECO:0000256" key="3">
    <source>
        <dbReference type="ARBA" id="ARBA00022448"/>
    </source>
</evidence>
<dbReference type="CDD" id="cd03225">
    <property type="entry name" value="ABC_cobalt_CbiO_domain1"/>
    <property type="match status" value="1"/>
</dbReference>
<dbReference type="SMART" id="SM00382">
    <property type="entry name" value="AAA"/>
    <property type="match status" value="1"/>
</dbReference>
<evidence type="ECO:0000256" key="8">
    <source>
        <dbReference type="ARBA" id="ARBA00023136"/>
    </source>
</evidence>
<comment type="similarity">
    <text evidence="2 10">Belongs to the ABC transporter superfamily.</text>
</comment>
<evidence type="ECO:0000256" key="2">
    <source>
        <dbReference type="ARBA" id="ARBA00005417"/>
    </source>
</evidence>
<evidence type="ECO:0000256" key="1">
    <source>
        <dbReference type="ARBA" id="ARBA00004202"/>
    </source>
</evidence>
<dbReference type="InterPro" id="IPR027417">
    <property type="entry name" value="P-loop_NTPase"/>
</dbReference>
<evidence type="ECO:0000256" key="10">
    <source>
        <dbReference type="RuleBase" id="RU364103"/>
    </source>
</evidence>
<accession>A0A921MJV6</accession>
<dbReference type="GO" id="GO:0043190">
    <property type="term" value="C:ATP-binding cassette (ABC) transporter complex"/>
    <property type="evidence" value="ECO:0007669"/>
    <property type="project" value="TreeGrafter"/>
</dbReference>
<sequence length="284" mass="31130">MNAAIETRDLCYTYEDGTVALDHISLKAQKGKITGILGANGAGKSTLFLNLNGVLSPASGQVLLDGAPVRRDRKGIAELRRRVGIVFQDPDDQLFSADVYRDISFGAVNLDLPEAEVRRRVELAMERTGVSALRDKPTHALSFGQKKRVAIAGVLVMEPEVLILDEPTAGLDPRGVSELMHLLSRLRDSLGMTILLATHDMDVVPLSCDYAYLLGQGRVLLEGTPGELFSKPEVLRANQLRLPRMAHLMEILREQDGLDTDVSAATISEVRRELLRLLKQEGPT</sequence>